<dbReference type="Gramene" id="TraesNOR3D03G01918750.1">
    <property type="protein sequence ID" value="TraesNOR3D03G01918750.1.CDS1"/>
    <property type="gene ID" value="TraesNOR3D03G01918750"/>
</dbReference>
<evidence type="ECO:0008006" key="3">
    <source>
        <dbReference type="Google" id="ProtNLM"/>
    </source>
</evidence>
<dbReference type="Gramene" id="TraesARI3D03G01925690.1">
    <property type="protein sequence ID" value="TraesARI3D03G01925690.1.CDS1"/>
    <property type="gene ID" value="TraesARI3D03G01925690"/>
</dbReference>
<dbReference type="PaxDb" id="4565-Traes_3B_F95AFA873.1"/>
<reference evidence="1" key="2">
    <citation type="submission" date="2018-10" db="UniProtKB">
        <authorList>
            <consortium name="EnsemblPlants"/>
        </authorList>
    </citation>
    <scope>IDENTIFICATION</scope>
</reference>
<evidence type="ECO:0000313" key="1">
    <source>
        <dbReference type="EnsemblPlants" id="TraesCS3D02G228500.1.cds1"/>
    </source>
</evidence>
<reference evidence="1" key="1">
    <citation type="submission" date="2018-08" db="EMBL/GenBank/DDBJ databases">
        <authorList>
            <person name="Rossello M."/>
        </authorList>
    </citation>
    <scope>NUCLEOTIDE SEQUENCE [LARGE SCALE GENOMIC DNA]</scope>
    <source>
        <strain evidence="1">cv. Chinese Spring</strain>
    </source>
</reference>
<proteinExistence type="predicted"/>
<dbReference type="Gramene" id="TraesCLE_scaffold_033961_01G000300.1">
    <property type="protein sequence ID" value="TraesCLE_scaffold_033961_01G000300.1"/>
    <property type="gene ID" value="TraesCLE_scaffold_033961_01G000300"/>
</dbReference>
<sequence>MHFCINPPAFSPIQPALPPPELILSERIHLASASVPLVLTCPPQLQLHLYANSKLAAAVQLQLRRHGLLVGRVVLDIDIPSKKVTVVGDVTPLGVLTSVSKVKPAQFWPSQPCPPRTSASF</sequence>
<accession>A0A3B6GRX2</accession>
<dbReference type="Gramene" id="TraesCS3D02G228500.1">
    <property type="protein sequence ID" value="TraesCS3D02G228500.1.cds1"/>
    <property type="gene ID" value="TraesCS3D02G228500"/>
</dbReference>
<keyword evidence="2" id="KW-1185">Reference proteome</keyword>
<dbReference type="Gramene" id="TraesJUL3D03G01910330.1">
    <property type="protein sequence ID" value="TraesJUL3D03G01910330.1.CDS1"/>
    <property type="gene ID" value="TraesJUL3D03G01910330"/>
</dbReference>
<dbReference type="AlphaFoldDB" id="A0A3B6GRX2"/>
<dbReference type="Gramene" id="TraesLAC3D03G01833680.1">
    <property type="protein sequence ID" value="TraesLAC3D03G01833680.1.CDS1"/>
    <property type="gene ID" value="TraesLAC3D03G01833680"/>
</dbReference>
<protein>
    <recommendedName>
        <fullName evidence="3">HMA domain-containing protein</fullName>
    </recommendedName>
</protein>
<dbReference type="Gramene" id="TraesSTA3D03G01887060.1">
    <property type="protein sequence ID" value="TraesSTA3D03G01887060.1.CDS1"/>
    <property type="gene ID" value="TraesSTA3D03G01887060"/>
</dbReference>
<dbReference type="EnsemblPlants" id="TraesCS3D02G228500.1">
    <property type="protein sequence ID" value="TraesCS3D02G228500.1.cds1"/>
    <property type="gene ID" value="TraesCS3D02G228500"/>
</dbReference>
<name>A0A3B6GRX2_WHEAT</name>
<dbReference type="STRING" id="4565.A0A3B6GRX2"/>
<dbReference type="Gramene" id="TraesLDM3D03G01890580.1">
    <property type="protein sequence ID" value="TraesLDM3D03G01890580.1.CDS1"/>
    <property type="gene ID" value="TraesLDM3D03G01890580"/>
</dbReference>
<dbReference type="InterPro" id="IPR044526">
    <property type="entry name" value="NAKR1-3"/>
</dbReference>
<dbReference type="Gramene" id="TraesCAD_scaffold_020932_01G000200.1">
    <property type="protein sequence ID" value="TraesCAD_scaffold_020932_01G000200.1"/>
    <property type="gene ID" value="TraesCAD_scaffold_020932_01G000200"/>
</dbReference>
<dbReference type="PANTHER" id="PTHR46119:SF28">
    <property type="entry name" value="OS01G0976300 PROTEIN"/>
    <property type="match status" value="1"/>
</dbReference>
<dbReference type="Gramene" id="TraesWEE_scaffold_008626_01G000200.1">
    <property type="protein sequence ID" value="TraesWEE_scaffold_008626_01G000200.1"/>
    <property type="gene ID" value="TraesWEE_scaffold_008626_01G000200"/>
</dbReference>
<dbReference type="Gramene" id="TraesROB_scaffold_016498_01G000100.1">
    <property type="protein sequence ID" value="TraesROB_scaffold_016498_01G000100.1"/>
    <property type="gene ID" value="TraesROB_scaffold_016498_01G000100"/>
</dbReference>
<dbReference type="Gramene" id="TraesSYM3D03G01915740.1">
    <property type="protein sequence ID" value="TraesSYM3D03G01915740.1.CDS1"/>
    <property type="gene ID" value="TraesSYM3D03G01915740"/>
</dbReference>
<dbReference type="Proteomes" id="UP000019116">
    <property type="component" value="Chromosome 3D"/>
</dbReference>
<dbReference type="Gramene" id="TraesCS3D03G0537400.1">
    <property type="protein sequence ID" value="TraesCS3D03G0537400.1.CDS1"/>
    <property type="gene ID" value="TraesCS3D03G0537400"/>
</dbReference>
<dbReference type="Gramene" id="TraesJAG3D03G01900560.1">
    <property type="protein sequence ID" value="TraesJAG3D03G01900560.1.CDS1"/>
    <property type="gene ID" value="TraesJAG3D03G01900560"/>
</dbReference>
<organism evidence="1">
    <name type="scientific">Triticum aestivum</name>
    <name type="common">Wheat</name>
    <dbReference type="NCBI Taxonomy" id="4565"/>
    <lineage>
        <taxon>Eukaryota</taxon>
        <taxon>Viridiplantae</taxon>
        <taxon>Streptophyta</taxon>
        <taxon>Embryophyta</taxon>
        <taxon>Tracheophyta</taxon>
        <taxon>Spermatophyta</taxon>
        <taxon>Magnoliopsida</taxon>
        <taxon>Liliopsida</taxon>
        <taxon>Poales</taxon>
        <taxon>Poaceae</taxon>
        <taxon>BOP clade</taxon>
        <taxon>Pooideae</taxon>
        <taxon>Triticodae</taxon>
        <taxon>Triticeae</taxon>
        <taxon>Triticinae</taxon>
        <taxon>Triticum</taxon>
    </lineage>
</organism>
<dbReference type="PANTHER" id="PTHR46119">
    <property type="entry name" value="OS08G0405700 PROTEIN"/>
    <property type="match status" value="1"/>
</dbReference>
<evidence type="ECO:0000313" key="2">
    <source>
        <dbReference type="Proteomes" id="UP000019116"/>
    </source>
</evidence>
<dbReference type="Gramene" id="TraesMAC3D03G01890550.1">
    <property type="protein sequence ID" value="TraesMAC3D03G01890550.1.CDS1"/>
    <property type="gene ID" value="TraesMAC3D03G01890550"/>
</dbReference>
<dbReference type="OrthoDB" id="713988at2759"/>
<dbReference type="Gramene" id="TraesRN3D0100564200.1">
    <property type="protein sequence ID" value="TraesRN3D0100564200.1"/>
    <property type="gene ID" value="TraesRN3D0100564200"/>
</dbReference>